<dbReference type="KEGG" id="aaeo:BJI67_16340"/>
<dbReference type="CDD" id="cd02440">
    <property type="entry name" value="AdoMet_MTases"/>
    <property type="match status" value="1"/>
</dbReference>
<dbReference type="EMBL" id="CP017449">
    <property type="protein sequence ID" value="AOV18807.1"/>
    <property type="molecule type" value="Genomic_DNA"/>
</dbReference>
<accession>A0A1D8KCW8</accession>
<gene>
    <name evidence="3" type="ORF">BJI67_16340</name>
</gene>
<dbReference type="InterPro" id="IPR031339">
    <property type="entry name" value="DUF4942"/>
</dbReference>
<feature type="compositionally biased region" description="Low complexity" evidence="1">
    <location>
        <begin position="616"/>
        <end position="626"/>
    </location>
</feature>
<proteinExistence type="predicted"/>
<reference evidence="3 4" key="1">
    <citation type="submission" date="2016-09" db="EMBL/GenBank/DDBJ databases">
        <title>Acidihalobacter prosperus V6 (DSM14174).</title>
        <authorList>
            <person name="Khaleque H.N."/>
            <person name="Ramsay J.P."/>
            <person name="Murphy R.J.T."/>
            <person name="Kaksonen A.H."/>
            <person name="Boxall N.J."/>
            <person name="Watkin E.L.J."/>
        </authorList>
    </citation>
    <scope>NUCLEOTIDE SEQUENCE [LARGE SCALE GENOMIC DNA]</scope>
    <source>
        <strain evidence="3 4">V6</strain>
        <plasmid evidence="4">papv6</plasmid>
    </source>
</reference>
<dbReference type="Proteomes" id="UP000095342">
    <property type="component" value="Plasmid pAPV6"/>
</dbReference>
<keyword evidence="3" id="KW-0614">Plasmid</keyword>
<feature type="domain" description="DUF4942" evidence="2">
    <location>
        <begin position="282"/>
        <end position="482"/>
    </location>
</feature>
<feature type="region of interest" description="Disordered" evidence="1">
    <location>
        <begin position="575"/>
        <end position="662"/>
    </location>
</feature>
<name>A0A1D8KCW8_9GAMM</name>
<dbReference type="SUPFAM" id="SSF53335">
    <property type="entry name" value="S-adenosyl-L-methionine-dependent methyltransferases"/>
    <property type="match status" value="1"/>
</dbReference>
<feature type="compositionally biased region" description="Low complexity" evidence="1">
    <location>
        <begin position="595"/>
        <end position="605"/>
    </location>
</feature>
<organism evidence="3 4">
    <name type="scientific">Acidihalobacter aeolianus</name>
    <dbReference type="NCBI Taxonomy" id="2792603"/>
    <lineage>
        <taxon>Bacteria</taxon>
        <taxon>Pseudomonadati</taxon>
        <taxon>Pseudomonadota</taxon>
        <taxon>Gammaproteobacteria</taxon>
        <taxon>Chromatiales</taxon>
        <taxon>Ectothiorhodospiraceae</taxon>
        <taxon>Acidihalobacter</taxon>
    </lineage>
</organism>
<geneLocation type="plasmid" evidence="4">
    <name>papv6</name>
</geneLocation>
<feature type="compositionally biased region" description="Low complexity" evidence="1">
    <location>
        <begin position="575"/>
        <end position="587"/>
    </location>
</feature>
<keyword evidence="4" id="KW-1185">Reference proteome</keyword>
<protein>
    <recommendedName>
        <fullName evidence="2">DUF4942 domain-containing protein</fullName>
    </recommendedName>
</protein>
<sequence>MASTDPLQFYPTPHGLGWDMWRAFVEPFPQRILEPSAGDGALIAAMPDRRFRTEQVDVIEIDPMRQATLRGRFPSVRIIGYDFLKFTRGSVYSGMILNPPFQAGAAHVLHAWDIAWNAQIVALLNVETINNPCTQERLRLVKLIEQHGRIVKHVPNAFEDAERKAAVDCVIIHLHKQPEDKGADILGNVIGDLKKEREGGRSAPEAPVDLNALALPENELENAVIAFEAAVKTTTDAIVAEVRAGHYVSILGRSLMETIEGKSAPSRPIDDVQKAFAERYEDLKDRAWNRILNTSKIRSRLSLQAQKRLESEFDQIKQLDFTLENVYGFLGGLLANMWELQLETLEYTFDSFTRYASGNLSYFRGWKSNDRHKGLGWRLRDKRVILKARAADSWSRSLWYEDERVLAELDKAFALLDDGKEAPEYGLVQAAGDHFKDLLRGQRIDSTYFQMRYYKGIGTIHLFPKRKDLVDRLNRVIGAHRQWIPPETSASEVGPDFWKQYEQADKFHDKLVDQLESKCRWAYDSPLRTLHHARETVHTENQAAHDQAAQKVLDAFRGIHEAAGLDVDRALAGPTQASTSTAAPTQARMTPAPAPSLAKPSAALPVTRPALPAPSVPTTTDSPSTPKVASETSTATPAARKRPMPSNPPSLFDDLNDIEEVA</sequence>
<evidence type="ECO:0000313" key="3">
    <source>
        <dbReference type="EMBL" id="AOV18807.1"/>
    </source>
</evidence>
<evidence type="ECO:0000256" key="1">
    <source>
        <dbReference type="SAM" id="MobiDB-lite"/>
    </source>
</evidence>
<dbReference type="Gene3D" id="3.40.50.150">
    <property type="entry name" value="Vaccinia Virus protein VP39"/>
    <property type="match status" value="1"/>
</dbReference>
<dbReference type="InterPro" id="IPR029063">
    <property type="entry name" value="SAM-dependent_MTases_sf"/>
</dbReference>
<evidence type="ECO:0000313" key="4">
    <source>
        <dbReference type="Proteomes" id="UP000095342"/>
    </source>
</evidence>
<dbReference type="Pfam" id="PF13708">
    <property type="entry name" value="DUF4942"/>
    <property type="match status" value="1"/>
</dbReference>
<dbReference type="AlphaFoldDB" id="A0A1D8KCW8"/>
<dbReference type="RefSeq" id="WP_070074330.1">
    <property type="nucleotide sequence ID" value="NZ_CP017449.1"/>
</dbReference>
<evidence type="ECO:0000259" key="2">
    <source>
        <dbReference type="Pfam" id="PF13708"/>
    </source>
</evidence>